<evidence type="ECO:0000256" key="2">
    <source>
        <dbReference type="ARBA" id="ARBA00022692"/>
    </source>
</evidence>
<feature type="transmembrane region" description="Helical" evidence="5">
    <location>
        <begin position="12"/>
        <end position="32"/>
    </location>
</feature>
<evidence type="ECO:0000313" key="7">
    <source>
        <dbReference type="EMBL" id="AZZ39155.1"/>
    </source>
</evidence>
<proteinExistence type="predicted"/>
<protein>
    <submittedName>
        <fullName evidence="7">Ionic transporter y4hA</fullName>
    </submittedName>
</protein>
<keyword evidence="3 5" id="KW-1133">Transmembrane helix</keyword>
<feature type="transmembrane region" description="Helical" evidence="5">
    <location>
        <begin position="296"/>
        <end position="319"/>
    </location>
</feature>
<dbReference type="Proteomes" id="UP000285875">
    <property type="component" value="Chromosome"/>
</dbReference>
<dbReference type="GO" id="GO:0005886">
    <property type="term" value="C:plasma membrane"/>
    <property type="evidence" value="ECO:0007669"/>
    <property type="project" value="TreeGrafter"/>
</dbReference>
<evidence type="ECO:0000256" key="4">
    <source>
        <dbReference type="ARBA" id="ARBA00023136"/>
    </source>
</evidence>
<feature type="transmembrane region" description="Helical" evidence="5">
    <location>
        <begin position="325"/>
        <end position="347"/>
    </location>
</feature>
<dbReference type="PANTHER" id="PTHR37958:SF1">
    <property type="entry name" value="SODIUM-POTASSIUM_PROTON ANTIPORTER CHAA"/>
    <property type="match status" value="1"/>
</dbReference>
<dbReference type="InterPro" id="IPR052946">
    <property type="entry name" value="Alkaline_pH_Ca-Antiporter"/>
</dbReference>
<feature type="domain" description="Sodium/calcium exchanger membrane region" evidence="6">
    <location>
        <begin position="38"/>
        <end position="195"/>
    </location>
</feature>
<dbReference type="Pfam" id="PF01699">
    <property type="entry name" value="Na_Ca_ex"/>
    <property type="match status" value="2"/>
</dbReference>
<dbReference type="GO" id="GO:0015386">
    <property type="term" value="F:potassium:proton antiporter activity"/>
    <property type="evidence" value="ECO:0007669"/>
    <property type="project" value="TreeGrafter"/>
</dbReference>
<feature type="transmembrane region" description="Helical" evidence="5">
    <location>
        <begin position="144"/>
        <end position="163"/>
    </location>
</feature>
<gene>
    <name evidence="7" type="ORF">C0Z10_04650</name>
</gene>
<evidence type="ECO:0000256" key="5">
    <source>
        <dbReference type="SAM" id="Phobius"/>
    </source>
</evidence>
<name>A0A3Q9UIT1_9ACTN</name>
<evidence type="ECO:0000313" key="8">
    <source>
        <dbReference type="Proteomes" id="UP000285875"/>
    </source>
</evidence>
<dbReference type="Gene3D" id="1.20.1420.30">
    <property type="entry name" value="NCX, central ion-binding region"/>
    <property type="match status" value="1"/>
</dbReference>
<dbReference type="GO" id="GO:0015385">
    <property type="term" value="F:sodium:proton antiporter activity"/>
    <property type="evidence" value="ECO:0007669"/>
    <property type="project" value="TreeGrafter"/>
</dbReference>
<evidence type="ECO:0000256" key="3">
    <source>
        <dbReference type="ARBA" id="ARBA00022989"/>
    </source>
</evidence>
<dbReference type="KEGG" id="aji:C0Z10_04650"/>
<feature type="transmembrane region" description="Helical" evidence="5">
    <location>
        <begin position="106"/>
        <end position="124"/>
    </location>
</feature>
<feature type="transmembrane region" description="Helical" evidence="5">
    <location>
        <begin position="169"/>
        <end position="190"/>
    </location>
</feature>
<organism evidence="7 8">
    <name type="scientific">Acidipropionibacterium jensenii</name>
    <dbReference type="NCBI Taxonomy" id="1749"/>
    <lineage>
        <taxon>Bacteria</taxon>
        <taxon>Bacillati</taxon>
        <taxon>Actinomycetota</taxon>
        <taxon>Actinomycetes</taxon>
        <taxon>Propionibacteriales</taxon>
        <taxon>Propionibacteriaceae</taxon>
        <taxon>Acidipropionibacterium</taxon>
    </lineage>
</organism>
<dbReference type="InterPro" id="IPR044880">
    <property type="entry name" value="NCX_ion-bd_dom_sf"/>
</dbReference>
<keyword evidence="4 5" id="KW-0472">Membrane</keyword>
<evidence type="ECO:0000259" key="6">
    <source>
        <dbReference type="Pfam" id="PF01699"/>
    </source>
</evidence>
<feature type="transmembrane region" description="Helical" evidence="5">
    <location>
        <begin position="70"/>
        <end position="91"/>
    </location>
</feature>
<reference evidence="8" key="1">
    <citation type="submission" date="2017-12" db="EMBL/GenBank/DDBJ databases">
        <title>Whole genome sequencing of Acidipropionibacterium jensenii strains JS279 and JS280.</title>
        <authorList>
            <person name="Deptula P."/>
            <person name="Laine P."/>
            <person name="Smolander O.-P."/>
            <person name="Paulin L."/>
            <person name="Auvinen P."/>
            <person name="Varmanen P."/>
        </authorList>
    </citation>
    <scope>NUCLEOTIDE SEQUENCE [LARGE SCALE GENOMIC DNA]</scope>
    <source>
        <strain evidence="8">JS280</strain>
    </source>
</reference>
<feature type="transmembrane region" description="Helical" evidence="5">
    <location>
        <begin position="264"/>
        <end position="284"/>
    </location>
</feature>
<keyword evidence="2 5" id="KW-0812">Transmembrane</keyword>
<feature type="transmembrane region" description="Helical" evidence="5">
    <location>
        <begin position="225"/>
        <end position="244"/>
    </location>
</feature>
<evidence type="ECO:0000256" key="1">
    <source>
        <dbReference type="ARBA" id="ARBA00004141"/>
    </source>
</evidence>
<feature type="transmembrane region" description="Helical" evidence="5">
    <location>
        <begin position="38"/>
        <end position="58"/>
    </location>
</feature>
<dbReference type="AlphaFoldDB" id="A0A3Q9UIT1"/>
<accession>A0A3Q9UIT1</accession>
<feature type="transmembrane region" description="Helical" evidence="5">
    <location>
        <begin position="354"/>
        <end position="372"/>
    </location>
</feature>
<feature type="domain" description="Sodium/calcium exchanger membrane region" evidence="6">
    <location>
        <begin position="229"/>
        <end position="371"/>
    </location>
</feature>
<dbReference type="PANTHER" id="PTHR37958">
    <property type="entry name" value="SODIUM-POTASSIUM/PROTON ANTIPORTER CHAA"/>
    <property type="match status" value="1"/>
</dbReference>
<sequence length="373" mass="38413">MSKTAPQSARSLLPRWTTWAPAVGLVTLALTWHRDLPVVISVVVAIILAASVLSAVEHAEVVAARVGEPFGSLILAVAVTVIEVGLIIMLMTSSSGSETQSLARDTVFSAVMITCNGILGLSILAGTGRRKGESGRINEEGSAAALATVVVLAALTLVVPRFTTSANGAFLTGSQLAFEAVASIVVYVTFVMTQSVQHRDFFLPLNRKGNIITASAHADPPATKVAMMSVGLLVCALIAVVGLAKVESPAIEAGVAAANLPQTFVGVIIALLVLAPETIAAYNAGKRGHLQVGINLAFGSAIASIGLTVPTLAALSPLLDVQLELGLGNLQIVLLITTMAVGMLTVSGQRVTRLHGALHLVVLAAFLFMSIVP</sequence>
<dbReference type="EMBL" id="CP025570">
    <property type="protein sequence ID" value="AZZ39155.1"/>
    <property type="molecule type" value="Genomic_DNA"/>
</dbReference>
<comment type="subcellular location">
    <subcellularLocation>
        <location evidence="1">Membrane</location>
        <topology evidence="1">Multi-pass membrane protein</topology>
    </subcellularLocation>
</comment>
<dbReference type="InterPro" id="IPR004837">
    <property type="entry name" value="NaCa_Exmemb"/>
</dbReference>